<proteinExistence type="predicted"/>
<sequence>MSDLNSRGLAEFLVGSEDFDMRVFKDDEMITEMTGTETADGANAIVTGRLGSLENPLE</sequence>
<dbReference type="Proteomes" id="UP001159428">
    <property type="component" value="Unassembled WGS sequence"/>
</dbReference>
<organism evidence="2 3">
    <name type="scientific">Pocillopora meandrina</name>
    <dbReference type="NCBI Taxonomy" id="46732"/>
    <lineage>
        <taxon>Eukaryota</taxon>
        <taxon>Metazoa</taxon>
        <taxon>Cnidaria</taxon>
        <taxon>Anthozoa</taxon>
        <taxon>Hexacorallia</taxon>
        <taxon>Scleractinia</taxon>
        <taxon>Astrocoeniina</taxon>
        <taxon>Pocilloporidae</taxon>
        <taxon>Pocillopora</taxon>
    </lineage>
</organism>
<evidence type="ECO:0000313" key="2">
    <source>
        <dbReference type="EMBL" id="CAH3155436.1"/>
    </source>
</evidence>
<accession>A0AAU9XSM7</accession>
<gene>
    <name evidence="2" type="ORF">PMEA_00027979</name>
</gene>
<feature type="domain" description="Ciliary BBSome complex subunit 2 middle region" evidence="1">
    <location>
        <begin position="2"/>
        <end position="41"/>
    </location>
</feature>
<protein>
    <recommendedName>
        <fullName evidence="1">Ciliary BBSome complex subunit 2 middle region domain-containing protein</fullName>
    </recommendedName>
</protein>
<name>A0AAU9XSM7_9CNID</name>
<comment type="caution">
    <text evidence="2">The sequence shown here is derived from an EMBL/GenBank/DDBJ whole genome shotgun (WGS) entry which is preliminary data.</text>
</comment>
<evidence type="ECO:0000259" key="1">
    <source>
        <dbReference type="Pfam" id="PF14783"/>
    </source>
</evidence>
<dbReference type="Pfam" id="PF14783">
    <property type="entry name" value="BBS2_Mid"/>
    <property type="match status" value="1"/>
</dbReference>
<dbReference type="EMBL" id="CALNXJ010000058">
    <property type="protein sequence ID" value="CAH3155436.1"/>
    <property type="molecule type" value="Genomic_DNA"/>
</dbReference>
<reference evidence="2 3" key="1">
    <citation type="submission" date="2022-05" db="EMBL/GenBank/DDBJ databases">
        <authorList>
            <consortium name="Genoscope - CEA"/>
            <person name="William W."/>
        </authorList>
    </citation>
    <scope>NUCLEOTIDE SEQUENCE [LARGE SCALE GENOMIC DNA]</scope>
</reference>
<keyword evidence="3" id="KW-1185">Reference proteome</keyword>
<evidence type="ECO:0000313" key="3">
    <source>
        <dbReference type="Proteomes" id="UP001159428"/>
    </source>
</evidence>
<dbReference type="InterPro" id="IPR029429">
    <property type="entry name" value="BBS2_Mid"/>
</dbReference>
<dbReference type="AlphaFoldDB" id="A0AAU9XSM7"/>